<sequence>MTSFAYTKSDIEKNEARNSVVASAANFADADVQDGAVSEKYLAESDTFFGKFQRLALKYRMEARGIERVPEDERIDKSAYSPGLFWWAVNMVLSPVSIGALGISVFGLTFWDSALTIIFFTILGTIPVAFYSLFGPEFGLRQIVLSRFWFGYHGVKIFAILNAIGCIGWSAVNTVNAASILHSINGGGLPTWAGMLIVAGGTMILTLFGYRTVHFYERWAWLPTFVIFLIIIARLAKSHTFAPGTLGSGQIEAGNVLSFGAALFGSATGWATYASDYAVYQRKDANRIKLFCSVLFGVSFPLIFTGILGAALMAAAANTPELQDAYNENGIGGLLYGILVTDSLHGFGQFCLVLLALSTIAASCANIYSIAFSIQAISHYFAVVPRILWTFIGICAFYGISVGAYYNFESYMDNFMNIIGYWLSIYEAISLPEHFWFKGGLRGYNIEDIAHPDRLPPGYATLFSFCCGVAGIVVGMYQVWWTGPIARMIPGDLGFELTFAFTFVAYMVTRPIELKYFGR</sequence>
<comment type="caution">
    <text evidence="1">The sequence shown here is derived from an EMBL/GenBank/DDBJ whole genome shotgun (WGS) entry which is preliminary data.</text>
</comment>
<reference evidence="2" key="1">
    <citation type="journal article" date="2024" name="Front. Bioeng. Biotechnol.">
        <title>Genome-scale model development and genomic sequencing of the oleaginous clade Lipomyces.</title>
        <authorList>
            <person name="Czajka J.J."/>
            <person name="Han Y."/>
            <person name="Kim J."/>
            <person name="Mondo S.J."/>
            <person name="Hofstad B.A."/>
            <person name="Robles A."/>
            <person name="Haridas S."/>
            <person name="Riley R."/>
            <person name="LaButti K."/>
            <person name="Pangilinan J."/>
            <person name="Andreopoulos W."/>
            <person name="Lipzen A."/>
            <person name="Yan J."/>
            <person name="Wang M."/>
            <person name="Ng V."/>
            <person name="Grigoriev I.V."/>
            <person name="Spatafora J.W."/>
            <person name="Magnuson J.K."/>
            <person name="Baker S.E."/>
            <person name="Pomraning K.R."/>
        </authorList>
    </citation>
    <scope>NUCLEOTIDE SEQUENCE [LARGE SCALE GENOMIC DNA]</scope>
    <source>
        <strain evidence="2">CBS 7786</strain>
    </source>
</reference>
<keyword evidence="2" id="KW-1185">Reference proteome</keyword>
<gene>
    <name evidence="1" type="ORF">V1525DRAFT_341881</name>
</gene>
<name>A0ACC3T3W2_LIPKO</name>
<evidence type="ECO:0000313" key="2">
    <source>
        <dbReference type="Proteomes" id="UP001433508"/>
    </source>
</evidence>
<dbReference type="EMBL" id="MU971358">
    <property type="protein sequence ID" value="KAK9238300.1"/>
    <property type="molecule type" value="Genomic_DNA"/>
</dbReference>
<protein>
    <submittedName>
        <fullName evidence="1">Permease for cytosine/purines, uracil, thiamine, allantoin-domain-containing protein</fullName>
    </submittedName>
</protein>
<evidence type="ECO:0000313" key="1">
    <source>
        <dbReference type="EMBL" id="KAK9238300.1"/>
    </source>
</evidence>
<accession>A0ACC3T3W2</accession>
<dbReference type="Proteomes" id="UP001433508">
    <property type="component" value="Unassembled WGS sequence"/>
</dbReference>
<organism evidence="1 2">
    <name type="scientific">Lipomyces kononenkoae</name>
    <name type="common">Yeast</name>
    <dbReference type="NCBI Taxonomy" id="34357"/>
    <lineage>
        <taxon>Eukaryota</taxon>
        <taxon>Fungi</taxon>
        <taxon>Dikarya</taxon>
        <taxon>Ascomycota</taxon>
        <taxon>Saccharomycotina</taxon>
        <taxon>Lipomycetes</taxon>
        <taxon>Lipomycetales</taxon>
        <taxon>Lipomycetaceae</taxon>
        <taxon>Lipomyces</taxon>
    </lineage>
</organism>
<proteinExistence type="predicted"/>